<dbReference type="GO" id="GO:0006654">
    <property type="term" value="P:phosphatidic acid biosynthetic process"/>
    <property type="evidence" value="ECO:0007669"/>
    <property type="project" value="TreeGrafter"/>
</dbReference>
<sequence length="485" mass="52447">MSVDEAVAAIGAGPRGPRIAAVFDFGGTVVHGFTPPSVLRRALRRRDSRRDPAAAMLDSIRGTRAEGEYERFLQRVMHGWAGHTEAELTELGEQLFRRTVYGHLYPEAWRLIRAHEAAGHTLVLASCLTRFQVAPAAAELGIEHVLCTAMAAQDGVLTGYVDGKPLWRNGKADRVRRFAATHELDLSDSYAYADAATDLPLLELVGRPHAVNPDPRMALEAGERDWPVLSFRPRRSAQASDVARTAAGFASLLGGALAGVAAKAPTRQRRAMADAMISCAAGATLRATGVRVRVTGAEHARDARPAVFIFNHQSQFDMVVLAQVLRSGFTGIVKQEITRNPVFGPLMRFAGATFIDRSDSAGTRAALAPVVETLRGGLSIVVAPEGTRSLTPRVGPFKKGAFHIARQAGVPIVPLVIRNAGEIAWRDSAIVHKGVVDVAVLAPIDVGEWDPREMDAEVERVRRLFVETLLDWPAPQENSTAVRQT</sequence>
<keyword evidence="7" id="KW-1185">Reference proteome</keyword>
<dbReference type="InterPro" id="IPR036412">
    <property type="entry name" value="HAD-like_sf"/>
</dbReference>
<dbReference type="InterPro" id="IPR002123">
    <property type="entry name" value="Plipid/glycerol_acylTrfase"/>
</dbReference>
<dbReference type="EMBL" id="AP023396">
    <property type="protein sequence ID" value="BCK52853.1"/>
    <property type="molecule type" value="Genomic_DNA"/>
</dbReference>
<protein>
    <recommendedName>
        <fullName evidence="4">1-acyl-sn-glycerol-3-phosphate acyltransferase</fullName>
        <ecNumber evidence="4">2.3.1.51</ecNumber>
    </recommendedName>
</protein>
<dbReference type="AlphaFoldDB" id="A0A7G1KF08"/>
<evidence type="ECO:0000256" key="1">
    <source>
        <dbReference type="ARBA" id="ARBA00008655"/>
    </source>
</evidence>
<keyword evidence="4" id="KW-1208">Phospholipid metabolism</keyword>
<dbReference type="InterPro" id="IPR004552">
    <property type="entry name" value="AGP_acyltrans"/>
</dbReference>
<evidence type="ECO:0000313" key="7">
    <source>
        <dbReference type="Proteomes" id="UP000516173"/>
    </source>
</evidence>
<comment type="similarity">
    <text evidence="1 4">Belongs to the 1-acyl-sn-glycerol-3-phosphate acyltransferase family.</text>
</comment>
<dbReference type="InterPro" id="IPR023214">
    <property type="entry name" value="HAD_sf"/>
</dbReference>
<dbReference type="InterPro" id="IPR006385">
    <property type="entry name" value="HAD_hydro_SerB1"/>
</dbReference>
<keyword evidence="3 4" id="KW-0012">Acyltransferase</keyword>
<dbReference type="NCBIfam" id="TIGR01490">
    <property type="entry name" value="HAD-SF-IB-hyp1"/>
    <property type="match status" value="1"/>
</dbReference>
<dbReference type="PANTHER" id="PTHR10434:SF66">
    <property type="entry name" value="PHOSPHOLIPID_GLYCEROL ACYLTRANSFERASE DOMAIN-CONTAINING PROTEIN"/>
    <property type="match status" value="1"/>
</dbReference>
<feature type="domain" description="Phospholipid/glycerol acyltransferase" evidence="5">
    <location>
        <begin position="306"/>
        <end position="420"/>
    </location>
</feature>
<dbReference type="Proteomes" id="UP000516173">
    <property type="component" value="Chromosome"/>
</dbReference>
<dbReference type="Pfam" id="PF01553">
    <property type="entry name" value="Acyltransferase"/>
    <property type="match status" value="1"/>
</dbReference>
<comment type="catalytic activity">
    <reaction evidence="4">
        <text>a 1-acyl-sn-glycero-3-phosphate + an acyl-CoA = a 1,2-diacyl-sn-glycero-3-phosphate + CoA</text>
        <dbReference type="Rhea" id="RHEA:19709"/>
        <dbReference type="ChEBI" id="CHEBI:57287"/>
        <dbReference type="ChEBI" id="CHEBI:57970"/>
        <dbReference type="ChEBI" id="CHEBI:58342"/>
        <dbReference type="ChEBI" id="CHEBI:58608"/>
        <dbReference type="EC" id="2.3.1.51"/>
    </reaction>
</comment>
<dbReference type="PANTHER" id="PTHR10434">
    <property type="entry name" value="1-ACYL-SN-GLYCEROL-3-PHOSPHATE ACYLTRANSFERASE"/>
    <property type="match status" value="1"/>
</dbReference>
<evidence type="ECO:0000256" key="3">
    <source>
        <dbReference type="ARBA" id="ARBA00023315"/>
    </source>
</evidence>
<dbReference type="EC" id="2.3.1.51" evidence="4"/>
<dbReference type="Gene3D" id="1.20.1440.100">
    <property type="entry name" value="SG protein - dephosphorylation function"/>
    <property type="match status" value="1"/>
</dbReference>
<dbReference type="NCBIfam" id="TIGR01488">
    <property type="entry name" value="HAD-SF-IB"/>
    <property type="match status" value="1"/>
</dbReference>
<dbReference type="KEGG" id="nwl:NWFMUON74_06250"/>
<keyword evidence="4" id="KW-0443">Lipid metabolism</keyword>
<gene>
    <name evidence="6" type="ORF">NWFMUON74_06250</name>
</gene>
<dbReference type="Gene3D" id="3.40.50.1000">
    <property type="entry name" value="HAD superfamily/HAD-like"/>
    <property type="match status" value="1"/>
</dbReference>
<proteinExistence type="inferred from homology"/>
<comment type="domain">
    <text evidence="4">The HXXXXD motif is essential for acyltransferase activity and may constitute the binding site for the phosphate moiety of the glycerol-3-phosphate.</text>
</comment>
<evidence type="ECO:0000256" key="2">
    <source>
        <dbReference type="ARBA" id="ARBA00022679"/>
    </source>
</evidence>
<evidence type="ECO:0000256" key="4">
    <source>
        <dbReference type="RuleBase" id="RU361267"/>
    </source>
</evidence>
<dbReference type="GO" id="GO:0003841">
    <property type="term" value="F:1-acylglycerol-3-phosphate O-acyltransferase activity"/>
    <property type="evidence" value="ECO:0007669"/>
    <property type="project" value="UniProtKB-UniRule"/>
</dbReference>
<reference evidence="6 7" key="1">
    <citation type="submission" date="2020-08" db="EMBL/GenBank/DDBJ databases">
        <title>Genome Sequencing of Nocardia wallacei strain FMUON74 and assembly.</title>
        <authorList>
            <person name="Toyokawa M."/>
            <person name="Uesaka K."/>
        </authorList>
    </citation>
    <scope>NUCLEOTIDE SEQUENCE [LARGE SCALE GENOMIC DNA]</scope>
    <source>
        <strain evidence="6 7">FMUON74</strain>
    </source>
</reference>
<dbReference type="GO" id="GO:0016020">
    <property type="term" value="C:membrane"/>
    <property type="evidence" value="ECO:0007669"/>
    <property type="project" value="InterPro"/>
</dbReference>
<accession>A0A7G1KF08</accession>
<dbReference type="CDD" id="cd02612">
    <property type="entry name" value="HAD_PGPPase"/>
    <property type="match status" value="1"/>
</dbReference>
<dbReference type="Pfam" id="PF12710">
    <property type="entry name" value="HAD"/>
    <property type="match status" value="1"/>
</dbReference>
<dbReference type="SUPFAM" id="SSF56784">
    <property type="entry name" value="HAD-like"/>
    <property type="match status" value="1"/>
</dbReference>
<keyword evidence="4" id="KW-0594">Phospholipid biosynthesis</keyword>
<evidence type="ECO:0000259" key="5">
    <source>
        <dbReference type="SMART" id="SM00563"/>
    </source>
</evidence>
<organism evidence="6 7">
    <name type="scientific">Nocardia wallacei</name>
    <dbReference type="NCBI Taxonomy" id="480035"/>
    <lineage>
        <taxon>Bacteria</taxon>
        <taxon>Bacillati</taxon>
        <taxon>Actinomycetota</taxon>
        <taxon>Actinomycetes</taxon>
        <taxon>Mycobacteriales</taxon>
        <taxon>Nocardiaceae</taxon>
        <taxon>Nocardia</taxon>
    </lineage>
</organism>
<dbReference type="SUPFAM" id="SSF69593">
    <property type="entry name" value="Glycerol-3-phosphate (1)-acyltransferase"/>
    <property type="match status" value="1"/>
</dbReference>
<name>A0A7G1KF08_9NOCA</name>
<dbReference type="SMART" id="SM00563">
    <property type="entry name" value="PlsC"/>
    <property type="match status" value="1"/>
</dbReference>
<keyword evidence="4" id="KW-0444">Lipid biosynthesis</keyword>
<dbReference type="NCBIfam" id="TIGR00530">
    <property type="entry name" value="AGP_acyltrn"/>
    <property type="match status" value="1"/>
</dbReference>
<dbReference type="CDD" id="cd07989">
    <property type="entry name" value="LPLAT_AGPAT-like"/>
    <property type="match status" value="1"/>
</dbReference>
<keyword evidence="2 4" id="KW-0808">Transferase</keyword>
<evidence type="ECO:0000313" key="6">
    <source>
        <dbReference type="EMBL" id="BCK52853.1"/>
    </source>
</evidence>